<name>A0A1M4WM33_9GAMM</name>
<protein>
    <submittedName>
        <fullName evidence="6">Uncharacterized conserved protein</fullName>
    </submittedName>
</protein>
<evidence type="ECO:0000256" key="1">
    <source>
        <dbReference type="ARBA" id="ARBA00005495"/>
    </source>
</evidence>
<evidence type="ECO:0000256" key="3">
    <source>
        <dbReference type="ARBA" id="ARBA00022833"/>
    </source>
</evidence>
<evidence type="ECO:0000259" key="5">
    <source>
        <dbReference type="PROSITE" id="PS51891"/>
    </source>
</evidence>
<dbReference type="PROSITE" id="PS51891">
    <property type="entry name" value="CENP_V_GFA"/>
    <property type="match status" value="1"/>
</dbReference>
<proteinExistence type="inferred from homology"/>
<dbReference type="PANTHER" id="PTHR33337:SF40">
    <property type="entry name" value="CENP-V_GFA DOMAIN-CONTAINING PROTEIN-RELATED"/>
    <property type="match status" value="1"/>
</dbReference>
<dbReference type="PANTHER" id="PTHR33337">
    <property type="entry name" value="GFA DOMAIN-CONTAINING PROTEIN"/>
    <property type="match status" value="1"/>
</dbReference>
<dbReference type="Gene3D" id="3.90.1590.10">
    <property type="entry name" value="glutathione-dependent formaldehyde- activating enzyme (gfa)"/>
    <property type="match status" value="1"/>
</dbReference>
<dbReference type="SUPFAM" id="SSF51316">
    <property type="entry name" value="Mss4-like"/>
    <property type="match status" value="1"/>
</dbReference>
<evidence type="ECO:0000256" key="2">
    <source>
        <dbReference type="ARBA" id="ARBA00022723"/>
    </source>
</evidence>
<keyword evidence="7" id="KW-1185">Reference proteome</keyword>
<dbReference type="Proteomes" id="UP000184170">
    <property type="component" value="Unassembled WGS sequence"/>
</dbReference>
<dbReference type="InterPro" id="IPR011057">
    <property type="entry name" value="Mss4-like_sf"/>
</dbReference>
<dbReference type="STRING" id="494016.SAMN04487965_0725"/>
<feature type="domain" description="CENP-V/GFA" evidence="5">
    <location>
        <begin position="24"/>
        <end position="134"/>
    </location>
</feature>
<dbReference type="AlphaFoldDB" id="A0A1M4WM33"/>
<keyword evidence="3" id="KW-0862">Zinc</keyword>
<sequence length="151" mass="16201">MTSALCAVSATGTNNSLGQSMIARKAECSCGQLALVASGEPVRISVCHCLACQRRTGSVFGVQARFPAERVVVEGKSCEYVRTADSGNSIRFHFCPRCGATVYLQLDSEPELIGVPVGAFADPYFPAPPVSIYEEHQHSWVALPDNIEHLS</sequence>
<dbReference type="Pfam" id="PF04828">
    <property type="entry name" value="GFA"/>
    <property type="match status" value="1"/>
</dbReference>
<evidence type="ECO:0000256" key="4">
    <source>
        <dbReference type="ARBA" id="ARBA00023239"/>
    </source>
</evidence>
<gene>
    <name evidence="6" type="ORF">SAMN04487965_0725</name>
</gene>
<organism evidence="6 7">
    <name type="scientific">Microbulbifer donghaiensis</name>
    <dbReference type="NCBI Taxonomy" id="494016"/>
    <lineage>
        <taxon>Bacteria</taxon>
        <taxon>Pseudomonadati</taxon>
        <taxon>Pseudomonadota</taxon>
        <taxon>Gammaproteobacteria</taxon>
        <taxon>Cellvibrionales</taxon>
        <taxon>Microbulbiferaceae</taxon>
        <taxon>Microbulbifer</taxon>
    </lineage>
</organism>
<evidence type="ECO:0000313" key="6">
    <source>
        <dbReference type="EMBL" id="SHE82288.1"/>
    </source>
</evidence>
<comment type="similarity">
    <text evidence="1">Belongs to the Gfa family.</text>
</comment>
<keyword evidence="2" id="KW-0479">Metal-binding</keyword>
<accession>A0A1M4WM33</accession>
<dbReference type="GO" id="GO:0046872">
    <property type="term" value="F:metal ion binding"/>
    <property type="evidence" value="ECO:0007669"/>
    <property type="project" value="UniProtKB-KW"/>
</dbReference>
<evidence type="ECO:0000313" key="7">
    <source>
        <dbReference type="Proteomes" id="UP000184170"/>
    </source>
</evidence>
<dbReference type="GO" id="GO:0016846">
    <property type="term" value="F:carbon-sulfur lyase activity"/>
    <property type="evidence" value="ECO:0007669"/>
    <property type="project" value="InterPro"/>
</dbReference>
<dbReference type="EMBL" id="FQVA01000001">
    <property type="protein sequence ID" value="SHE82288.1"/>
    <property type="molecule type" value="Genomic_DNA"/>
</dbReference>
<dbReference type="InterPro" id="IPR006913">
    <property type="entry name" value="CENP-V/GFA"/>
</dbReference>
<reference evidence="7" key="1">
    <citation type="submission" date="2016-11" db="EMBL/GenBank/DDBJ databases">
        <authorList>
            <person name="Varghese N."/>
            <person name="Submissions S."/>
        </authorList>
    </citation>
    <scope>NUCLEOTIDE SEQUENCE [LARGE SCALE GENOMIC DNA]</scope>
    <source>
        <strain evidence="7">CGMCC 1.7063</strain>
    </source>
</reference>
<keyword evidence="4" id="KW-0456">Lyase</keyword>